<organism evidence="7 8">
    <name type="scientific">Sphingosinicella xenopeptidilytica</name>
    <dbReference type="NCBI Taxonomy" id="364098"/>
    <lineage>
        <taxon>Bacteria</taxon>
        <taxon>Pseudomonadati</taxon>
        <taxon>Pseudomonadota</taxon>
        <taxon>Alphaproteobacteria</taxon>
        <taxon>Sphingomonadales</taxon>
        <taxon>Sphingosinicellaceae</taxon>
        <taxon>Sphingosinicella</taxon>
    </lineage>
</organism>
<dbReference type="Pfam" id="PF02900">
    <property type="entry name" value="LigB"/>
    <property type="match status" value="1"/>
</dbReference>
<evidence type="ECO:0000256" key="3">
    <source>
        <dbReference type="ARBA" id="ARBA00022723"/>
    </source>
</evidence>
<keyword evidence="3" id="KW-0479">Metal-binding</keyword>
<dbReference type="EC" id="1.13.-.-" evidence="7"/>
<dbReference type="InterPro" id="IPR014436">
    <property type="entry name" value="Extradiol_dOase_DODA"/>
</dbReference>
<keyword evidence="4" id="KW-0862">Zinc</keyword>
<name>A0ABW3BZK6_SPHXN</name>
<comment type="cofactor">
    <cofactor evidence="1">
        <name>Zn(2+)</name>
        <dbReference type="ChEBI" id="CHEBI:29105"/>
    </cofactor>
</comment>
<dbReference type="RefSeq" id="WP_381487085.1">
    <property type="nucleotide sequence ID" value="NZ_JBHTIK010000002.1"/>
</dbReference>
<evidence type="ECO:0000313" key="7">
    <source>
        <dbReference type="EMBL" id="MFD0847676.1"/>
    </source>
</evidence>
<protein>
    <submittedName>
        <fullName evidence="7">DODA-type extradiol aromatic ring-opening family dioxygenase</fullName>
        <ecNumber evidence="7">1.13.-.-</ecNumber>
    </submittedName>
</protein>
<evidence type="ECO:0000259" key="6">
    <source>
        <dbReference type="Pfam" id="PF02900"/>
    </source>
</evidence>
<gene>
    <name evidence="7" type="ORF">ACFQ00_05010</name>
</gene>
<dbReference type="EMBL" id="JBHTIK010000002">
    <property type="protein sequence ID" value="MFD0847676.1"/>
    <property type="molecule type" value="Genomic_DNA"/>
</dbReference>
<proteinExistence type="inferred from homology"/>
<dbReference type="PANTHER" id="PTHR30096">
    <property type="entry name" value="4,5-DOPA DIOXYGENASE EXTRADIOL-LIKE PROTEIN"/>
    <property type="match status" value="1"/>
</dbReference>
<evidence type="ECO:0000256" key="2">
    <source>
        <dbReference type="ARBA" id="ARBA00007581"/>
    </source>
</evidence>
<comment type="caution">
    <text evidence="7">The sequence shown here is derived from an EMBL/GenBank/DDBJ whole genome shotgun (WGS) entry which is preliminary data.</text>
</comment>
<dbReference type="InterPro" id="IPR004183">
    <property type="entry name" value="Xdiol_dOase_suB"/>
</dbReference>
<keyword evidence="8" id="KW-1185">Reference proteome</keyword>
<dbReference type="GO" id="GO:0051213">
    <property type="term" value="F:dioxygenase activity"/>
    <property type="evidence" value="ECO:0007669"/>
    <property type="project" value="UniProtKB-KW"/>
</dbReference>
<feature type="domain" description="Extradiol ring-cleavage dioxygenase class III enzyme subunit B" evidence="6">
    <location>
        <begin position="25"/>
        <end position="244"/>
    </location>
</feature>
<dbReference type="SUPFAM" id="SSF53213">
    <property type="entry name" value="LigB-like"/>
    <property type="match status" value="1"/>
</dbReference>
<evidence type="ECO:0000313" key="8">
    <source>
        <dbReference type="Proteomes" id="UP001597124"/>
    </source>
</evidence>
<reference evidence="8" key="1">
    <citation type="journal article" date="2019" name="Int. J. Syst. Evol. Microbiol.">
        <title>The Global Catalogue of Microorganisms (GCM) 10K type strain sequencing project: providing services to taxonomists for standard genome sequencing and annotation.</title>
        <authorList>
            <consortium name="The Broad Institute Genomics Platform"/>
            <consortium name="The Broad Institute Genome Sequencing Center for Infectious Disease"/>
            <person name="Wu L."/>
            <person name="Ma J."/>
        </authorList>
    </citation>
    <scope>NUCLEOTIDE SEQUENCE [LARGE SCALE GENOMIC DNA]</scope>
    <source>
        <strain evidence="8">CCUG 52537</strain>
    </source>
</reference>
<keyword evidence="5 7" id="KW-0560">Oxidoreductase</keyword>
<evidence type="ECO:0000256" key="5">
    <source>
        <dbReference type="ARBA" id="ARBA00023002"/>
    </source>
</evidence>
<comment type="similarity">
    <text evidence="2">Belongs to the DODA-type extradiol aromatic ring-opening dioxygenase family.</text>
</comment>
<dbReference type="PIRSF" id="PIRSF006157">
    <property type="entry name" value="Doxgns_DODA"/>
    <property type="match status" value="1"/>
</dbReference>
<dbReference type="PANTHER" id="PTHR30096:SF0">
    <property type="entry name" value="4,5-DOPA DIOXYGENASE EXTRADIOL-LIKE PROTEIN"/>
    <property type="match status" value="1"/>
</dbReference>
<accession>A0ABW3BZK6</accession>
<dbReference type="Gene3D" id="3.40.830.10">
    <property type="entry name" value="LigB-like"/>
    <property type="match status" value="1"/>
</dbReference>
<sequence>MTHATQPALFIPHGGGPCFFMDDPRGIWRGMETYLQSIAATLPSRPRAILVVSGHWETEGFAFTGAERPALVYDYYNFPPHTYELRYDAPGDPALAARAAALLRDAGLPATIDAERGLDHGVFIPLKVAFPDAAIPVVEMSVDLSLDPALHLAAGHALAPLRDEGVLIVGSGMSFHNMRGYGDQRFTAPSDAFDAWLTKAVEADAATRAAELNRWEDAPAARASHPREEHLIPLMVAAGTSDAPGQSDYREHVLETAISGFRFN</sequence>
<dbReference type="Proteomes" id="UP001597124">
    <property type="component" value="Unassembled WGS sequence"/>
</dbReference>
<evidence type="ECO:0000256" key="1">
    <source>
        <dbReference type="ARBA" id="ARBA00001947"/>
    </source>
</evidence>
<evidence type="ECO:0000256" key="4">
    <source>
        <dbReference type="ARBA" id="ARBA00022833"/>
    </source>
</evidence>
<dbReference type="CDD" id="cd07363">
    <property type="entry name" value="45_DOPA_Dioxygenase"/>
    <property type="match status" value="1"/>
</dbReference>
<keyword evidence="7" id="KW-0223">Dioxygenase</keyword>